<dbReference type="Proteomes" id="UP001182247">
    <property type="component" value="Unassembled WGS sequence"/>
</dbReference>
<organism evidence="1 2">
    <name type="scientific">Morganella morganii</name>
    <name type="common">Proteus morganii</name>
    <dbReference type="NCBI Taxonomy" id="582"/>
    <lineage>
        <taxon>Bacteria</taxon>
        <taxon>Pseudomonadati</taxon>
        <taxon>Pseudomonadota</taxon>
        <taxon>Gammaproteobacteria</taxon>
        <taxon>Enterobacterales</taxon>
        <taxon>Morganellaceae</taxon>
        <taxon>Morganella</taxon>
    </lineage>
</organism>
<proteinExistence type="predicted"/>
<dbReference type="EMBL" id="JAPKIY010000069">
    <property type="protein sequence ID" value="MDS0900432.1"/>
    <property type="molecule type" value="Genomic_DNA"/>
</dbReference>
<dbReference type="AlphaFoldDB" id="A0AAE4JU62"/>
<evidence type="ECO:0000313" key="2">
    <source>
        <dbReference type="Proteomes" id="UP001182247"/>
    </source>
</evidence>
<feature type="non-terminal residue" evidence="1">
    <location>
        <position position="1"/>
    </location>
</feature>
<reference evidence="1" key="1">
    <citation type="submission" date="2023-02" db="EMBL/GenBank/DDBJ databases">
        <title>Detection, antimicrobial susceptibility and genomic characterization of NDM-producing species of Morganellaceae, Yersiniaceae, and Enterobacteriaceae other than Klebsiella.</title>
        <authorList>
            <person name="Camargo C.H."/>
            <person name="Sacchi C.T."/>
            <person name="Campos K.R."/>
        </authorList>
    </citation>
    <scope>NUCLEOTIDE SEQUENCE</scope>
    <source>
        <strain evidence="1">1189_21</strain>
    </source>
</reference>
<sequence>RITLARNFLRNGVSLEIIMESTGLSREELISLQ</sequence>
<name>A0AAE4JU62_MORMO</name>
<comment type="caution">
    <text evidence="1">The sequence shown here is derived from an EMBL/GenBank/DDBJ whole genome shotgun (WGS) entry which is preliminary data.</text>
</comment>
<accession>A0AAE4JU62</accession>
<gene>
    <name evidence="1" type="ORF">OSC06_21040</name>
</gene>
<protein>
    <submittedName>
        <fullName evidence="1">Transposase</fullName>
    </submittedName>
</protein>
<evidence type="ECO:0000313" key="1">
    <source>
        <dbReference type="EMBL" id="MDS0900432.1"/>
    </source>
</evidence>